<evidence type="ECO:0000313" key="3">
    <source>
        <dbReference type="EMBL" id="MBB4411844.1"/>
    </source>
</evidence>
<proteinExistence type="predicted"/>
<protein>
    <submittedName>
        <fullName evidence="2">Uncharacterized protein</fullName>
    </submittedName>
</protein>
<evidence type="ECO:0000313" key="4">
    <source>
        <dbReference type="EMBL" id="MBB4446535.1"/>
    </source>
</evidence>
<dbReference type="RefSeq" id="WP_183823225.1">
    <property type="nucleotide sequence ID" value="NZ_JACIGW010000002.1"/>
</dbReference>
<dbReference type="EMBL" id="JACIGW010000002">
    <property type="protein sequence ID" value="MBB4348608.1"/>
    <property type="molecule type" value="Genomic_DNA"/>
</dbReference>
<evidence type="ECO:0000256" key="1">
    <source>
        <dbReference type="SAM" id="MobiDB-lite"/>
    </source>
</evidence>
<keyword evidence="6" id="KW-1185">Reference proteome</keyword>
<feature type="region of interest" description="Disordered" evidence="1">
    <location>
        <begin position="102"/>
        <end position="121"/>
    </location>
</feature>
<dbReference type="EMBL" id="JACIHM010000002">
    <property type="protein sequence ID" value="MBB4446535.1"/>
    <property type="molecule type" value="Genomic_DNA"/>
</dbReference>
<dbReference type="Proteomes" id="UP000576087">
    <property type="component" value="Unassembled WGS sequence"/>
</dbReference>
<accession>A0A7W6S7F1</accession>
<evidence type="ECO:0000313" key="5">
    <source>
        <dbReference type="Proteomes" id="UP000520770"/>
    </source>
</evidence>
<dbReference type="Proteomes" id="UP000520770">
    <property type="component" value="Unassembled WGS sequence"/>
</dbReference>
<evidence type="ECO:0000313" key="6">
    <source>
        <dbReference type="Proteomes" id="UP000524535"/>
    </source>
</evidence>
<dbReference type="EMBL" id="JACIGY010000002">
    <property type="protein sequence ID" value="MBB4411844.1"/>
    <property type="molecule type" value="Genomic_DNA"/>
</dbReference>
<dbReference type="Proteomes" id="UP000524535">
    <property type="component" value="Unassembled WGS sequence"/>
</dbReference>
<sequence length="161" mass="18174">MPYSAFTKPAHGDDHVYGIDGGTDAQLLQTAHRLVDIYLVYLREHETGSDLFDTRELPVSKGSLINAFRVVIATESRSGVRALLVKAGMTLAQFQENIGPRMSFKPASSNDKARDGRWRPDPGQIRRFDHALMRHGEERTRLVRMFRHAADIAEHKPIHDA</sequence>
<organism evidence="2 5">
    <name type="scientific">Aliirhizobium cellulosilyticum</name>
    <dbReference type="NCBI Taxonomy" id="393664"/>
    <lineage>
        <taxon>Bacteria</taxon>
        <taxon>Pseudomonadati</taxon>
        <taxon>Pseudomonadota</taxon>
        <taxon>Alphaproteobacteria</taxon>
        <taxon>Hyphomicrobiales</taxon>
        <taxon>Rhizobiaceae</taxon>
        <taxon>Aliirhizobium</taxon>
    </lineage>
</organism>
<dbReference type="AlphaFoldDB" id="A0A7W6S7F1"/>
<feature type="compositionally biased region" description="Basic and acidic residues" evidence="1">
    <location>
        <begin position="111"/>
        <end position="121"/>
    </location>
</feature>
<gene>
    <name evidence="3" type="ORF">GGE31_002349</name>
    <name evidence="2" type="ORF">GGE33_002350</name>
    <name evidence="4" type="ORF">GGE35_002351</name>
</gene>
<reference evidence="5 6" key="1">
    <citation type="submission" date="2020-08" db="EMBL/GenBank/DDBJ databases">
        <title>Genomic Encyclopedia of Type Strains, Phase IV (KMG-V): Genome sequencing to study the core and pangenomes of soil and plant-associated prokaryotes.</title>
        <authorList>
            <person name="Whitman W."/>
        </authorList>
    </citation>
    <scope>NUCLEOTIDE SEQUENCE [LARGE SCALE GENOMIC DNA]</scope>
    <source>
        <strain evidence="3 6">SEMIA 444</strain>
        <strain evidence="2 5">SEMIA 448</strain>
        <strain evidence="4 7">SEMIA 452</strain>
    </source>
</reference>
<evidence type="ECO:0000313" key="7">
    <source>
        <dbReference type="Proteomes" id="UP000576087"/>
    </source>
</evidence>
<evidence type="ECO:0000313" key="2">
    <source>
        <dbReference type="EMBL" id="MBB4348608.1"/>
    </source>
</evidence>
<comment type="caution">
    <text evidence="2">The sequence shown here is derived from an EMBL/GenBank/DDBJ whole genome shotgun (WGS) entry which is preliminary data.</text>
</comment>
<name>A0A7W6S7F1_9HYPH</name>